<gene>
    <name evidence="1" type="ORF">FAZ19_14865</name>
</gene>
<proteinExistence type="predicted"/>
<organism evidence="1 2">
    <name type="scientific">Sphingobacterium alkalisoli</name>
    <dbReference type="NCBI Taxonomy" id="1874115"/>
    <lineage>
        <taxon>Bacteria</taxon>
        <taxon>Pseudomonadati</taxon>
        <taxon>Bacteroidota</taxon>
        <taxon>Sphingobacteriia</taxon>
        <taxon>Sphingobacteriales</taxon>
        <taxon>Sphingobacteriaceae</taxon>
        <taxon>Sphingobacterium</taxon>
    </lineage>
</organism>
<dbReference type="RefSeq" id="WP_136821538.1">
    <property type="nucleotide sequence ID" value="NZ_BMJX01000004.1"/>
</dbReference>
<dbReference type="AlphaFoldDB" id="A0A4U0GZ08"/>
<dbReference type="EMBL" id="SUKA01000004">
    <property type="protein sequence ID" value="TJY64477.1"/>
    <property type="molecule type" value="Genomic_DNA"/>
</dbReference>
<dbReference type="OrthoDB" id="673199at2"/>
<dbReference type="Proteomes" id="UP000309872">
    <property type="component" value="Unassembled WGS sequence"/>
</dbReference>
<evidence type="ECO:0000313" key="2">
    <source>
        <dbReference type="Proteomes" id="UP000309872"/>
    </source>
</evidence>
<keyword evidence="2" id="KW-1185">Reference proteome</keyword>
<accession>A0A4U0GZ08</accession>
<comment type="caution">
    <text evidence="1">The sequence shown here is derived from an EMBL/GenBank/DDBJ whole genome shotgun (WGS) entry which is preliminary data.</text>
</comment>
<name>A0A4U0GZ08_9SPHI</name>
<evidence type="ECO:0000313" key="1">
    <source>
        <dbReference type="EMBL" id="TJY64477.1"/>
    </source>
</evidence>
<reference evidence="1 2" key="1">
    <citation type="submission" date="2019-04" db="EMBL/GenBank/DDBJ databases">
        <title>Sphingobacterium olei sp. nov., isolated from oil-contaminated soil.</title>
        <authorList>
            <person name="Liu B."/>
        </authorList>
    </citation>
    <scope>NUCLEOTIDE SEQUENCE [LARGE SCALE GENOMIC DNA]</scope>
    <source>
        <strain evidence="1 2">Y3L14</strain>
    </source>
</reference>
<protein>
    <submittedName>
        <fullName evidence="1">Uncharacterized protein</fullName>
    </submittedName>
</protein>
<sequence length="133" mass="14653">MKRNQLITVFALVLSICGITLAGMKAPHQPLPVFAGITMHAAPAPPAPYTQSVYFRYDGQHVGNKFKVESNDGCPFYAVVSGSPITYDPVLSDEYIFGVFFKSEPGCSSTRSIKVYYDNNGIWTPHQVFTVNL</sequence>